<evidence type="ECO:0000256" key="1">
    <source>
        <dbReference type="ARBA" id="ARBA00022630"/>
    </source>
</evidence>
<dbReference type="Gene3D" id="1.10.45.10">
    <property type="entry name" value="Vanillyl-alcohol Oxidase, Chain A, domain 4"/>
    <property type="match status" value="1"/>
</dbReference>
<proteinExistence type="predicted"/>
<evidence type="ECO:0000313" key="5">
    <source>
        <dbReference type="Proteomes" id="UP000285324"/>
    </source>
</evidence>
<dbReference type="InterPro" id="IPR016167">
    <property type="entry name" value="FAD-bd_PCMH_sub1"/>
</dbReference>
<gene>
    <name evidence="4" type="ORF">DY367_31700</name>
</gene>
<dbReference type="RefSeq" id="WP_118935248.1">
    <property type="nucleotide sequence ID" value="NZ_CP061008.1"/>
</dbReference>
<organism evidence="4 5">
    <name type="scientific">Alcaligenes xylosoxydans xylosoxydans</name>
    <name type="common">Achromobacter xylosoxidans</name>
    <dbReference type="NCBI Taxonomy" id="85698"/>
    <lineage>
        <taxon>Bacteria</taxon>
        <taxon>Pseudomonadati</taxon>
        <taxon>Pseudomonadota</taxon>
        <taxon>Betaproteobacteria</taxon>
        <taxon>Burkholderiales</taxon>
        <taxon>Alcaligenaceae</taxon>
        <taxon>Achromobacter</taxon>
    </lineage>
</organism>
<dbReference type="GO" id="GO:0008720">
    <property type="term" value="F:D-lactate dehydrogenase (NAD+) activity"/>
    <property type="evidence" value="ECO:0007669"/>
    <property type="project" value="TreeGrafter"/>
</dbReference>
<dbReference type="Gene3D" id="3.30.465.10">
    <property type="match status" value="1"/>
</dbReference>
<dbReference type="InterPro" id="IPR016164">
    <property type="entry name" value="FAD-linked_Oxase-like_C"/>
</dbReference>
<dbReference type="OrthoDB" id="9811557at2"/>
<dbReference type="Gene3D" id="3.30.43.10">
    <property type="entry name" value="Uridine Diphospho-n-acetylenolpyruvylglucosamine Reductase, domain 2"/>
    <property type="match status" value="1"/>
</dbReference>
<dbReference type="AlphaFoldDB" id="A0A424W346"/>
<dbReference type="GO" id="GO:0004458">
    <property type="term" value="F:D-lactate dehydrogenase (cytochrome) activity"/>
    <property type="evidence" value="ECO:0007669"/>
    <property type="project" value="TreeGrafter"/>
</dbReference>
<dbReference type="Gene3D" id="3.40.462.10">
    <property type="entry name" value="FAD-linked oxidases, C-terminal domain"/>
    <property type="match status" value="1"/>
</dbReference>
<keyword evidence="2" id="KW-0274">FAD</keyword>
<dbReference type="PANTHER" id="PTHR11748">
    <property type="entry name" value="D-LACTATE DEHYDROGENASE"/>
    <property type="match status" value="1"/>
</dbReference>
<reference evidence="4 5" key="1">
    <citation type="submission" date="2018-08" db="EMBL/GenBank/DDBJ databases">
        <title>Achromobacter xylosoxidans Genome sequencing and assembly.</title>
        <authorList>
            <person name="Wang R."/>
            <person name="Rensing C."/>
            <person name="Li Y."/>
        </authorList>
    </citation>
    <scope>NUCLEOTIDE SEQUENCE [LARGE SCALE GENOMIC DNA]</scope>
    <source>
        <strain evidence="4 5">GD003A</strain>
    </source>
</reference>
<dbReference type="InterPro" id="IPR036318">
    <property type="entry name" value="FAD-bd_PCMH-like_sf"/>
</dbReference>
<dbReference type="InterPro" id="IPR006094">
    <property type="entry name" value="Oxid_FAD_bind_N"/>
</dbReference>
<comment type="caution">
    <text evidence="4">The sequence shown here is derived from an EMBL/GenBank/DDBJ whole genome shotgun (WGS) entry which is preliminary data.</text>
</comment>
<dbReference type="InterPro" id="IPR016166">
    <property type="entry name" value="FAD-bd_PCMH"/>
</dbReference>
<dbReference type="InterPro" id="IPR016169">
    <property type="entry name" value="FAD-bd_PCMH_sub2"/>
</dbReference>
<sequence length="508" mass="54762">MPSNDPIVDFAHAAAAELGADAIALGDDVLGRYGEHTLPCADVRPGAVAYPDSTEAVQTLVRLANRFRVQLYPISNGQNIGLGTRSPIRPGQVVVDLGRRMNRILEVNETLGYCVLEPGVSFRAMHDELQRRDSKLMISPTAGPSQGSILANALDKGGGSGAYADHFGMSCGMEVVLGNGDVIRTGDGSLAGSSHPNWHVSKYSFGPTLDGLFSQSNFGIVTRVGMWLMPRPPHIEPFFFTFPDDEDLGEIVERIRPLKLSNFVPTLIRATNDLYLLSSAATNPEYAASGGKRSMSDEGRAALRRQYDLGSWTVSGAVYGASRAAVQPQIDRIAQHFLASGKGRQIPMEEAEDIGPLHIAINSNTGVPTDSELKMLGWRPGGGAIWLSAGSPVAGDIVNALQTQARRICHEHGLEYLLSNVCGARFARAIHAIIYNREDADETARADACYRALARLFADRGIFVGRAPTMYHEFHQAQRMPELVRACASIKAALDPNGVIAPGKYGIE</sequence>
<dbReference type="InterPro" id="IPR016171">
    <property type="entry name" value="Vanillyl_alc_oxidase_C-sub2"/>
</dbReference>
<dbReference type="GO" id="GO:1903457">
    <property type="term" value="P:lactate catabolic process"/>
    <property type="evidence" value="ECO:0007669"/>
    <property type="project" value="TreeGrafter"/>
</dbReference>
<dbReference type="PANTHER" id="PTHR11748:SF114">
    <property type="entry name" value="ARYL-ALCOHOL OXIDASE VANILLYL-ALCOHOL OXIDASE (AFU_ORTHOLOGUE AFUA_3G09500)-RELATED"/>
    <property type="match status" value="1"/>
</dbReference>
<dbReference type="SUPFAM" id="SSF55103">
    <property type="entry name" value="FAD-linked oxidases, C-terminal domain"/>
    <property type="match status" value="1"/>
</dbReference>
<dbReference type="SUPFAM" id="SSF56176">
    <property type="entry name" value="FAD-binding/transporter-associated domain-like"/>
    <property type="match status" value="1"/>
</dbReference>
<dbReference type="PROSITE" id="PS51387">
    <property type="entry name" value="FAD_PCMH"/>
    <property type="match status" value="1"/>
</dbReference>
<accession>A0A424W346</accession>
<dbReference type="Proteomes" id="UP000285324">
    <property type="component" value="Unassembled WGS sequence"/>
</dbReference>
<evidence type="ECO:0000259" key="3">
    <source>
        <dbReference type="PROSITE" id="PS51387"/>
    </source>
</evidence>
<evidence type="ECO:0000313" key="4">
    <source>
        <dbReference type="EMBL" id="RPJ87684.1"/>
    </source>
</evidence>
<name>A0A424W346_ALCXX</name>
<dbReference type="GO" id="GO:0071949">
    <property type="term" value="F:FAD binding"/>
    <property type="evidence" value="ECO:0007669"/>
    <property type="project" value="InterPro"/>
</dbReference>
<feature type="domain" description="FAD-binding PCMH-type" evidence="3">
    <location>
        <begin position="41"/>
        <end position="231"/>
    </location>
</feature>
<evidence type="ECO:0000256" key="2">
    <source>
        <dbReference type="ARBA" id="ARBA00022827"/>
    </source>
</evidence>
<dbReference type="Pfam" id="PF01565">
    <property type="entry name" value="FAD_binding_4"/>
    <property type="match status" value="1"/>
</dbReference>
<dbReference type="InterPro" id="IPR016170">
    <property type="entry name" value="Cytok_DH_C_sf"/>
</dbReference>
<dbReference type="EMBL" id="QVXO01000121">
    <property type="protein sequence ID" value="RPJ87684.1"/>
    <property type="molecule type" value="Genomic_DNA"/>
</dbReference>
<protein>
    <submittedName>
        <fullName evidence="4">FAD-binding oxidoreductase</fullName>
    </submittedName>
</protein>
<keyword evidence="1" id="KW-0285">Flavoprotein</keyword>